<protein>
    <submittedName>
        <fullName evidence="3">Uncharacterized protein</fullName>
    </submittedName>
</protein>
<feature type="compositionally biased region" description="Basic and acidic residues" evidence="2">
    <location>
        <begin position="1"/>
        <end position="17"/>
    </location>
</feature>
<keyword evidence="1" id="KW-0175">Coiled coil</keyword>
<evidence type="ECO:0000256" key="1">
    <source>
        <dbReference type="SAM" id="Coils"/>
    </source>
</evidence>
<evidence type="ECO:0000313" key="4">
    <source>
        <dbReference type="Proteomes" id="UP001055712"/>
    </source>
</evidence>
<organism evidence="3 4">
    <name type="scientific">Chlorella vulgaris</name>
    <name type="common">Green alga</name>
    <dbReference type="NCBI Taxonomy" id="3077"/>
    <lineage>
        <taxon>Eukaryota</taxon>
        <taxon>Viridiplantae</taxon>
        <taxon>Chlorophyta</taxon>
        <taxon>core chlorophytes</taxon>
        <taxon>Trebouxiophyceae</taxon>
        <taxon>Chlorellales</taxon>
        <taxon>Chlorellaceae</taxon>
        <taxon>Chlorella clade</taxon>
        <taxon>Chlorella</taxon>
    </lineage>
</organism>
<evidence type="ECO:0000313" key="3">
    <source>
        <dbReference type="EMBL" id="KAI3437618.1"/>
    </source>
</evidence>
<feature type="compositionally biased region" description="Low complexity" evidence="2">
    <location>
        <begin position="110"/>
        <end position="122"/>
    </location>
</feature>
<dbReference type="AlphaFoldDB" id="A0A9D4Z0T3"/>
<comment type="caution">
    <text evidence="3">The sequence shown here is derived from an EMBL/GenBank/DDBJ whole genome shotgun (WGS) entry which is preliminary data.</text>
</comment>
<feature type="compositionally biased region" description="Gly residues" evidence="2">
    <location>
        <begin position="96"/>
        <end position="109"/>
    </location>
</feature>
<reference evidence="3" key="1">
    <citation type="journal article" date="2019" name="Plant J.">
        <title>Chlorella vulgaris genome assembly and annotation reveals the molecular basis for metabolic acclimation to high light conditions.</title>
        <authorList>
            <person name="Cecchin M."/>
            <person name="Marcolungo L."/>
            <person name="Rossato M."/>
            <person name="Girolomoni L."/>
            <person name="Cosentino E."/>
            <person name="Cuine S."/>
            <person name="Li-Beisson Y."/>
            <person name="Delledonne M."/>
            <person name="Ballottari M."/>
        </authorList>
    </citation>
    <scope>NUCLEOTIDE SEQUENCE</scope>
    <source>
        <strain evidence="3">211/11P</strain>
    </source>
</reference>
<proteinExistence type="predicted"/>
<evidence type="ECO:0000256" key="2">
    <source>
        <dbReference type="SAM" id="MobiDB-lite"/>
    </source>
</evidence>
<dbReference type="EMBL" id="SIDB01000001">
    <property type="protein sequence ID" value="KAI3437618.1"/>
    <property type="molecule type" value="Genomic_DNA"/>
</dbReference>
<keyword evidence="4" id="KW-1185">Reference proteome</keyword>
<gene>
    <name evidence="3" type="ORF">D9Q98_000070</name>
</gene>
<name>A0A9D4Z0T3_CHLVU</name>
<reference evidence="3" key="2">
    <citation type="submission" date="2020-11" db="EMBL/GenBank/DDBJ databases">
        <authorList>
            <person name="Cecchin M."/>
            <person name="Marcolungo L."/>
            <person name="Rossato M."/>
            <person name="Girolomoni L."/>
            <person name="Cosentino E."/>
            <person name="Cuine S."/>
            <person name="Li-Beisson Y."/>
            <person name="Delledonne M."/>
            <person name="Ballottari M."/>
        </authorList>
    </citation>
    <scope>NUCLEOTIDE SEQUENCE</scope>
    <source>
        <strain evidence="3">211/11P</strain>
        <tissue evidence="3">Whole cell</tissue>
    </source>
</reference>
<dbReference type="Proteomes" id="UP001055712">
    <property type="component" value="Unassembled WGS sequence"/>
</dbReference>
<accession>A0A9D4Z0T3</accession>
<feature type="coiled-coil region" evidence="1">
    <location>
        <begin position="148"/>
        <end position="284"/>
    </location>
</feature>
<sequence>MDRRPTAAGQRRLDNLRQKRNVLRSHSEDAKPLPIARSQQPASGVAPTAAARRRQQVYALTSSSSSSDAEDEPDAVTQVAPSSQELTAKLFAKLGIKGGGGRGGNGGTAGFDSDSSWASSPDRSARIRAVPAAGSDGAAEDKASSLSRASSEATIAALQQELAAARAQADGATQQLRAAESVARSLQERLQAAEQQQLAGSDAHTSALDGVAPDHWQQAQELAAANSQLRDEVSELGGQLAAAAAWQHEVEALGLQLGGMQAAVAESEAARQEQQAELAELLRQRDRELLGATARLAATEAQLAAAQAAGSGAGMQLRPTGDLLAELGISQAELTAALSEAAALLA</sequence>
<feature type="region of interest" description="Disordered" evidence="2">
    <location>
        <begin position="1"/>
        <end position="146"/>
    </location>
</feature>